<feature type="region of interest" description="Disordered" evidence="5">
    <location>
        <begin position="940"/>
        <end position="969"/>
    </location>
</feature>
<dbReference type="InterPro" id="IPR002618">
    <property type="entry name" value="UDPGP_fam"/>
</dbReference>
<evidence type="ECO:0000313" key="7">
    <source>
        <dbReference type="Proteomes" id="UP001141327"/>
    </source>
</evidence>
<proteinExistence type="inferred from homology"/>
<keyword evidence="3" id="KW-0808">Transferase</keyword>
<comment type="caution">
    <text evidence="6">The sequence shown here is derived from an EMBL/GenBank/DDBJ whole genome shotgun (WGS) entry which is preliminary data.</text>
</comment>
<evidence type="ECO:0000256" key="5">
    <source>
        <dbReference type="SAM" id="MobiDB-lite"/>
    </source>
</evidence>
<evidence type="ECO:0000256" key="3">
    <source>
        <dbReference type="ARBA" id="ARBA00022679"/>
    </source>
</evidence>
<dbReference type="Pfam" id="PF01704">
    <property type="entry name" value="UDPGP"/>
    <property type="match status" value="1"/>
</dbReference>
<protein>
    <recommendedName>
        <fullName evidence="2">UTP--glucose-1-phosphate uridylyltransferase</fullName>
        <ecNumber evidence="2">2.7.7.9</ecNumber>
    </recommendedName>
</protein>
<dbReference type="GO" id="GO:0016779">
    <property type="term" value="F:nucleotidyltransferase activity"/>
    <property type="evidence" value="ECO:0007669"/>
    <property type="project" value="UniProtKB-KW"/>
</dbReference>
<feature type="compositionally biased region" description="Pro residues" evidence="5">
    <location>
        <begin position="950"/>
        <end position="969"/>
    </location>
</feature>
<dbReference type="Gene3D" id="3.90.550.10">
    <property type="entry name" value="Spore Coat Polysaccharide Biosynthesis Protein SpsA, Chain A"/>
    <property type="match status" value="1"/>
</dbReference>
<organism evidence="6 7">
    <name type="scientific">Paratrimastix pyriformis</name>
    <dbReference type="NCBI Taxonomy" id="342808"/>
    <lineage>
        <taxon>Eukaryota</taxon>
        <taxon>Metamonada</taxon>
        <taxon>Preaxostyla</taxon>
        <taxon>Paratrimastigidae</taxon>
        <taxon>Paratrimastix</taxon>
    </lineage>
</organism>
<evidence type="ECO:0000256" key="2">
    <source>
        <dbReference type="ARBA" id="ARBA00012415"/>
    </source>
</evidence>
<evidence type="ECO:0000256" key="4">
    <source>
        <dbReference type="ARBA" id="ARBA00022695"/>
    </source>
</evidence>
<dbReference type="SUPFAM" id="SSF53448">
    <property type="entry name" value="Nucleotide-diphospho-sugar transferases"/>
    <property type="match status" value="1"/>
</dbReference>
<dbReference type="InterPro" id="IPR016267">
    <property type="entry name" value="UDPGP_trans"/>
</dbReference>
<dbReference type="Gene3D" id="2.160.10.10">
    <property type="entry name" value="Hexapeptide repeat proteins"/>
    <property type="match status" value="1"/>
</dbReference>
<gene>
    <name evidence="6" type="ORF">PAPYR_4416</name>
</gene>
<keyword evidence="4 6" id="KW-0548">Nucleotidyltransferase</keyword>
<dbReference type="InterPro" id="IPR029044">
    <property type="entry name" value="Nucleotide-diphossugar_trans"/>
</dbReference>
<sequence length="969" mass="106475">MSSNNVQQFAAALRTLLSNENEQRKCLDLYSRHIAGGTKLEWDQVVPLNPQTPGFVAFESLPEVPQEKIAELFRHVAVLKLNGGLGTTMGCTGSKSSLVIKGGKAFLDVIIIQMQKMNAAYHTSVPLVLMNSFNTETEARNIAARYHDVEILHFNQSQFPRIRTDTMLPLPTSAADPAECWYPPGHGDVLDGLRNSGILDRLLKEGRTHIFISNVDNLGATLDARILNFMMENHHDIVMELTPKSPADVKGGTVVEYQGRRRLIEAAMVPADKLNEFKSVRKFGVFNTNSIWFDLAFLKDALEHDQMKLEIIANPKKVGGTPVLQLETAVGSSISCARAPGVVCVPRTRFMPVKSVADMLVLQSNLYVLDASGHLVMNPARNFPVAPLVSLGSNIKTVADVRAHFANIPDMLDLESLTVMGDVSFGANCVLRGHVTIVCAPGQRLELPPGSVLDNKTVTGSLVVADRACKFVRQMSTTPATSAAPQPATLPLPPPPPLVVRYPEGVTPFLPSDYLHRHDQTGDPRQWRELFNPVNDPQPDHPLQCPSCAKTIPIIPYTNGDLQICWSCGWYVCSACATIKLPQRLPQPGDATEAEMFDPLAFGKCPHCRQGKVDFGRKMLSGVADVRFLPKYCASTAVSMEADNCYAMAHQALAQGKNEQAVVFATRALMCLNWIESWAPEMMFGIYLSNWYRNQLLRKAAQGAGEEDQKKIILAKPDAFAKSGVYMNAFQLPPTGPHDALGEAFYPAYLDAIMLPAGMQLVRDERAVGHFHCTCCTRNPILNELVRDADGWEGPPSHDLCFGYLHRGMATWMAGPIATIQRLIDIRWVFETPENAHAYIERNMAELAERQPEVRASKTIGQDCHVFGGRLTNVLGRQVVAFAYLFRAGTVVCKVFASQGDQATVPLSEEIVHGLAKMAGVKAAQFRLGPDTVARIRAQQRAIAEAEARQPPPQQAAPQPLDAPPRRPP</sequence>
<dbReference type="EC" id="2.7.7.9" evidence="2"/>
<evidence type="ECO:0000256" key="1">
    <source>
        <dbReference type="ARBA" id="ARBA00010401"/>
    </source>
</evidence>
<name>A0ABQ8UMH6_9EUKA</name>
<dbReference type="EMBL" id="JAPMOS010000018">
    <property type="protein sequence ID" value="KAJ4459666.1"/>
    <property type="molecule type" value="Genomic_DNA"/>
</dbReference>
<comment type="similarity">
    <text evidence="1">Belongs to the UDPGP type 1 family.</text>
</comment>
<dbReference type="Proteomes" id="UP001141327">
    <property type="component" value="Unassembled WGS sequence"/>
</dbReference>
<reference evidence="6" key="1">
    <citation type="journal article" date="2022" name="bioRxiv">
        <title>Genomics of Preaxostyla Flagellates Illuminates Evolutionary Transitions and the Path Towards Mitochondrial Loss.</title>
        <authorList>
            <person name="Novak L.V.F."/>
            <person name="Treitli S.C."/>
            <person name="Pyrih J."/>
            <person name="Halakuc P."/>
            <person name="Pipaliya S.V."/>
            <person name="Vacek V."/>
            <person name="Brzon O."/>
            <person name="Soukal P."/>
            <person name="Eme L."/>
            <person name="Dacks J.B."/>
            <person name="Karnkowska A."/>
            <person name="Elias M."/>
            <person name="Hampl V."/>
        </authorList>
    </citation>
    <scope>NUCLEOTIDE SEQUENCE</scope>
    <source>
        <strain evidence="6">RCP-MX</strain>
    </source>
</reference>
<dbReference type="PANTHER" id="PTHR43511">
    <property type="match status" value="1"/>
</dbReference>
<keyword evidence="7" id="KW-1185">Reference proteome</keyword>
<dbReference type="CDD" id="cd00897">
    <property type="entry name" value="UGPase_euk"/>
    <property type="match status" value="1"/>
</dbReference>
<evidence type="ECO:0000313" key="6">
    <source>
        <dbReference type="EMBL" id="KAJ4459666.1"/>
    </source>
</evidence>
<accession>A0ABQ8UMH6</accession>